<keyword evidence="3" id="KW-1185">Reference proteome</keyword>
<dbReference type="EMBL" id="VXIV02001443">
    <property type="protein sequence ID" value="KAF6033177.1"/>
    <property type="molecule type" value="Genomic_DNA"/>
</dbReference>
<dbReference type="AlphaFoldDB" id="A0A7J7K4P3"/>
<reference evidence="2" key="1">
    <citation type="submission" date="2020-06" db="EMBL/GenBank/DDBJ databases">
        <title>Draft genome of Bugula neritina, a colonial animal packing powerful symbionts and potential medicines.</title>
        <authorList>
            <person name="Rayko M."/>
        </authorList>
    </citation>
    <scope>NUCLEOTIDE SEQUENCE [LARGE SCALE GENOMIC DNA]</scope>
    <source>
        <strain evidence="2">Kwan_BN1</strain>
    </source>
</reference>
<comment type="caution">
    <text evidence="2">The sequence shown here is derived from an EMBL/GenBank/DDBJ whole genome shotgun (WGS) entry which is preliminary data.</text>
</comment>
<evidence type="ECO:0000313" key="2">
    <source>
        <dbReference type="EMBL" id="KAF6033177.1"/>
    </source>
</evidence>
<gene>
    <name evidence="2" type="ORF">EB796_008514</name>
</gene>
<name>A0A7J7K4P3_BUGNE</name>
<organism evidence="2 3">
    <name type="scientific">Bugula neritina</name>
    <name type="common">Brown bryozoan</name>
    <name type="synonym">Sertularia neritina</name>
    <dbReference type="NCBI Taxonomy" id="10212"/>
    <lineage>
        <taxon>Eukaryota</taxon>
        <taxon>Metazoa</taxon>
        <taxon>Spiralia</taxon>
        <taxon>Lophotrochozoa</taxon>
        <taxon>Bryozoa</taxon>
        <taxon>Gymnolaemata</taxon>
        <taxon>Cheilostomatida</taxon>
        <taxon>Flustrina</taxon>
        <taxon>Buguloidea</taxon>
        <taxon>Bugulidae</taxon>
        <taxon>Bugula</taxon>
    </lineage>
</organism>
<keyword evidence="1" id="KW-1133">Transmembrane helix</keyword>
<proteinExistence type="predicted"/>
<keyword evidence="1" id="KW-0472">Membrane</keyword>
<keyword evidence="1" id="KW-0812">Transmembrane</keyword>
<sequence length="100" mass="11741">MDDQYESQHYWETAADVVHVFENKEVLTHTAYLKDSICRKIYMKTLKKCQVAMLRVSILFYRSYTNFLAPRLASAYSLHFNLAIASLMLAFHILLIYLSL</sequence>
<evidence type="ECO:0000256" key="1">
    <source>
        <dbReference type="SAM" id="Phobius"/>
    </source>
</evidence>
<evidence type="ECO:0000313" key="3">
    <source>
        <dbReference type="Proteomes" id="UP000593567"/>
    </source>
</evidence>
<feature type="transmembrane region" description="Helical" evidence="1">
    <location>
        <begin position="76"/>
        <end position="98"/>
    </location>
</feature>
<accession>A0A7J7K4P3</accession>
<protein>
    <submittedName>
        <fullName evidence="2">Uncharacterized protein</fullName>
    </submittedName>
</protein>
<dbReference type="Proteomes" id="UP000593567">
    <property type="component" value="Unassembled WGS sequence"/>
</dbReference>